<feature type="region of interest" description="Disordered" evidence="1">
    <location>
        <begin position="175"/>
        <end position="228"/>
    </location>
</feature>
<reference evidence="2" key="1">
    <citation type="submission" date="2023-03" db="EMBL/GenBank/DDBJ databases">
        <title>Massive genome expansion in bonnet fungi (Mycena s.s.) driven by repeated elements and novel gene families across ecological guilds.</title>
        <authorList>
            <consortium name="Lawrence Berkeley National Laboratory"/>
            <person name="Harder C.B."/>
            <person name="Miyauchi S."/>
            <person name="Viragh M."/>
            <person name="Kuo A."/>
            <person name="Thoen E."/>
            <person name="Andreopoulos B."/>
            <person name="Lu D."/>
            <person name="Skrede I."/>
            <person name="Drula E."/>
            <person name="Henrissat B."/>
            <person name="Morin E."/>
            <person name="Kohler A."/>
            <person name="Barry K."/>
            <person name="LaButti K."/>
            <person name="Morin E."/>
            <person name="Salamov A."/>
            <person name="Lipzen A."/>
            <person name="Mereny Z."/>
            <person name="Hegedus B."/>
            <person name="Baldrian P."/>
            <person name="Stursova M."/>
            <person name="Weitz H."/>
            <person name="Taylor A."/>
            <person name="Grigoriev I.V."/>
            <person name="Nagy L.G."/>
            <person name="Martin F."/>
            <person name="Kauserud H."/>
        </authorList>
    </citation>
    <scope>NUCLEOTIDE SEQUENCE</scope>
    <source>
        <strain evidence="2">9144</strain>
    </source>
</reference>
<keyword evidence="3" id="KW-1185">Reference proteome</keyword>
<dbReference type="EMBL" id="JARJCW010000014">
    <property type="protein sequence ID" value="KAJ7217059.1"/>
    <property type="molecule type" value="Genomic_DNA"/>
</dbReference>
<dbReference type="Proteomes" id="UP001219525">
    <property type="component" value="Unassembled WGS sequence"/>
</dbReference>
<organism evidence="2 3">
    <name type="scientific">Mycena pura</name>
    <dbReference type="NCBI Taxonomy" id="153505"/>
    <lineage>
        <taxon>Eukaryota</taxon>
        <taxon>Fungi</taxon>
        <taxon>Dikarya</taxon>
        <taxon>Basidiomycota</taxon>
        <taxon>Agaricomycotina</taxon>
        <taxon>Agaricomycetes</taxon>
        <taxon>Agaricomycetidae</taxon>
        <taxon>Agaricales</taxon>
        <taxon>Marasmiineae</taxon>
        <taxon>Mycenaceae</taxon>
        <taxon>Mycena</taxon>
    </lineage>
</organism>
<protein>
    <recommendedName>
        <fullName evidence="4">Retrotransposon gag domain-containing protein</fullName>
    </recommendedName>
</protein>
<evidence type="ECO:0000313" key="3">
    <source>
        <dbReference type="Proteomes" id="UP001219525"/>
    </source>
</evidence>
<evidence type="ECO:0000256" key="1">
    <source>
        <dbReference type="SAM" id="MobiDB-lite"/>
    </source>
</evidence>
<comment type="caution">
    <text evidence="2">The sequence shown here is derived from an EMBL/GenBank/DDBJ whole genome shotgun (WGS) entry which is preliminary data.</text>
</comment>
<feature type="region of interest" description="Disordered" evidence="1">
    <location>
        <begin position="276"/>
        <end position="342"/>
    </location>
</feature>
<evidence type="ECO:0008006" key="4">
    <source>
        <dbReference type="Google" id="ProtNLM"/>
    </source>
</evidence>
<dbReference type="AlphaFoldDB" id="A0AAD6YEI9"/>
<accession>A0AAD6YEI9</accession>
<feature type="compositionally biased region" description="Low complexity" evidence="1">
    <location>
        <begin position="285"/>
        <end position="303"/>
    </location>
</feature>
<evidence type="ECO:0000313" key="2">
    <source>
        <dbReference type="EMBL" id="KAJ7217059.1"/>
    </source>
</evidence>
<feature type="compositionally biased region" description="Basic and acidic residues" evidence="1">
    <location>
        <begin position="186"/>
        <end position="202"/>
    </location>
</feature>
<name>A0AAD6YEI9_9AGAR</name>
<gene>
    <name evidence="2" type="ORF">GGX14DRAFT_561577</name>
</gene>
<proteinExistence type="predicted"/>
<sequence length="539" mass="60160">MSARPSDIPEGYAWVEKHPNKLPALHPGKLTPFAIDNLKLAATNYFNAKGTNPDKQVGVIFGCFLDQKFTNWVRPANKCKELLAMTLADFMKAFRAKFLEDDWTTVVRTEILRMRQKPTQSFDKIATALLGHCSLLADTAPLSDTQVEHQLDAGMTDDLQLMCLRDDKERKHNLDTFRRLANMADANKENKRKPGDDAEERTAKRHKGKPTSASSTGADNRNPYPPPLTQAERELLAANEGCNKYRKLFAGHHHRNCPSPMTRANHTIVTEQTIADACRQRKGKSSVTTPTAPTASSSKTVAAVMPPIVSDSEDKNDSCDDDNNLSHTDVSRSPYLRPPPSHSSRHLLWRCLVDGPNLSFPVTIEALIDNGAFLVMIDEVLVAKLGLRCFDLHAPQEISPAFSDPSCTSLTSLTQYVKLHVTSPDQSWTSNTVHALIAPNLSAQAPKLKLKDKLKKTNADYKTMMNELNAVCESRRAYLEERNLFEKVKPADVIAAVRERVEILAHWDELNKKAEALKKEYATIFEPVPHLDLLPTDPT</sequence>